<keyword evidence="5" id="KW-1133">Transmembrane helix</keyword>
<evidence type="ECO:0000256" key="2">
    <source>
        <dbReference type="ARBA" id="ARBA00012959"/>
    </source>
</evidence>
<dbReference type="GO" id="GO:0006744">
    <property type="term" value="P:ubiquinone biosynthetic process"/>
    <property type="evidence" value="ECO:0007669"/>
    <property type="project" value="TreeGrafter"/>
</dbReference>
<proteinExistence type="inferred from homology"/>
<evidence type="ECO:0000259" key="6">
    <source>
        <dbReference type="Pfam" id="PF00501"/>
    </source>
</evidence>
<accession>A0AAV2GM17</accession>
<organism evidence="7 8">
    <name type="scientific">Linum trigynum</name>
    <dbReference type="NCBI Taxonomy" id="586398"/>
    <lineage>
        <taxon>Eukaryota</taxon>
        <taxon>Viridiplantae</taxon>
        <taxon>Streptophyta</taxon>
        <taxon>Embryophyta</taxon>
        <taxon>Tracheophyta</taxon>
        <taxon>Spermatophyta</taxon>
        <taxon>Magnoliopsida</taxon>
        <taxon>eudicotyledons</taxon>
        <taxon>Gunneridae</taxon>
        <taxon>Pentapetalae</taxon>
        <taxon>rosids</taxon>
        <taxon>fabids</taxon>
        <taxon>Malpighiales</taxon>
        <taxon>Linaceae</taxon>
        <taxon>Linum</taxon>
    </lineage>
</organism>
<dbReference type="InterPro" id="IPR000873">
    <property type="entry name" value="AMP-dep_synth/lig_dom"/>
</dbReference>
<name>A0AAV2GM17_9ROSI</name>
<comment type="catalytic activity">
    <reaction evidence="4">
        <text>(E)-4-coumarate + ATP + CoA = (E)-4-coumaroyl-CoA + AMP + diphosphate</text>
        <dbReference type="Rhea" id="RHEA:19641"/>
        <dbReference type="ChEBI" id="CHEBI:12876"/>
        <dbReference type="ChEBI" id="CHEBI:30616"/>
        <dbReference type="ChEBI" id="CHEBI:33019"/>
        <dbReference type="ChEBI" id="CHEBI:57287"/>
        <dbReference type="ChEBI" id="CHEBI:85008"/>
        <dbReference type="ChEBI" id="CHEBI:456215"/>
        <dbReference type="EC" id="6.2.1.12"/>
    </reaction>
    <physiologicalReaction direction="left-to-right" evidence="4">
        <dbReference type="Rhea" id="RHEA:19642"/>
    </physiologicalReaction>
</comment>
<dbReference type="Gene3D" id="3.40.50.980">
    <property type="match status" value="1"/>
</dbReference>
<keyword evidence="5" id="KW-0812">Transmembrane</keyword>
<evidence type="ECO:0000256" key="5">
    <source>
        <dbReference type="SAM" id="Phobius"/>
    </source>
</evidence>
<dbReference type="Pfam" id="PF00501">
    <property type="entry name" value="AMP-binding"/>
    <property type="match status" value="1"/>
</dbReference>
<keyword evidence="8" id="KW-1185">Reference proteome</keyword>
<sequence>MQKDSLLSVAERAHPAWFNAETGIYRSPHTAVALPANPLLDLVSFIFSHRRHDAPHTSSSSAVALPIPLPATQSLTYQDLFPLVKSTASALHKLGIRHDDVVLLVLPNSICFLVVLLAILYACAVVTTMNPLATVVEIKKRIADCGVRLGLAAPERTERKGKLCFY</sequence>
<evidence type="ECO:0000313" key="7">
    <source>
        <dbReference type="EMBL" id="CAL1411831.1"/>
    </source>
</evidence>
<protein>
    <recommendedName>
        <fullName evidence="2">4-coumarate--CoA ligase</fullName>
        <ecNumber evidence="2">6.2.1.12</ecNumber>
    </recommendedName>
</protein>
<gene>
    <name evidence="7" type="ORF">LTRI10_LOCUS51166</name>
</gene>
<dbReference type="GO" id="GO:0005777">
    <property type="term" value="C:peroxisome"/>
    <property type="evidence" value="ECO:0007669"/>
    <property type="project" value="TreeGrafter"/>
</dbReference>
<dbReference type="EMBL" id="OZ034822">
    <property type="protein sequence ID" value="CAL1411831.1"/>
    <property type="molecule type" value="Genomic_DNA"/>
</dbReference>
<evidence type="ECO:0000256" key="4">
    <source>
        <dbReference type="ARBA" id="ARBA00034252"/>
    </source>
</evidence>
<dbReference type="AlphaFoldDB" id="A0AAV2GM17"/>
<keyword evidence="5" id="KW-0472">Membrane</keyword>
<dbReference type="PANTHER" id="PTHR24096:SF149">
    <property type="entry name" value="AMP-BINDING DOMAIN-CONTAINING PROTEIN-RELATED"/>
    <property type="match status" value="1"/>
</dbReference>
<feature type="transmembrane region" description="Helical" evidence="5">
    <location>
        <begin position="101"/>
        <end position="122"/>
    </location>
</feature>
<reference evidence="7 8" key="1">
    <citation type="submission" date="2024-04" db="EMBL/GenBank/DDBJ databases">
        <authorList>
            <person name="Fracassetti M."/>
        </authorList>
    </citation>
    <scope>NUCLEOTIDE SEQUENCE [LARGE SCALE GENOMIC DNA]</scope>
</reference>
<dbReference type="Proteomes" id="UP001497516">
    <property type="component" value="Chromosome 9"/>
</dbReference>
<feature type="domain" description="AMP-dependent synthetase/ligase" evidence="6">
    <location>
        <begin position="70"/>
        <end position="152"/>
    </location>
</feature>
<evidence type="ECO:0000313" key="8">
    <source>
        <dbReference type="Proteomes" id="UP001497516"/>
    </source>
</evidence>
<evidence type="ECO:0000256" key="3">
    <source>
        <dbReference type="ARBA" id="ARBA00022598"/>
    </source>
</evidence>
<comment type="similarity">
    <text evidence="1">Belongs to the ATP-dependent AMP-binding enzyme family.</text>
</comment>
<dbReference type="EC" id="6.2.1.12" evidence="2"/>
<evidence type="ECO:0000256" key="1">
    <source>
        <dbReference type="ARBA" id="ARBA00006432"/>
    </source>
</evidence>
<dbReference type="GO" id="GO:0016207">
    <property type="term" value="F:4-coumarate-CoA ligase activity"/>
    <property type="evidence" value="ECO:0007669"/>
    <property type="project" value="UniProtKB-EC"/>
</dbReference>
<dbReference type="SUPFAM" id="SSF56801">
    <property type="entry name" value="Acetyl-CoA synthetase-like"/>
    <property type="match status" value="1"/>
</dbReference>
<dbReference type="PANTHER" id="PTHR24096">
    <property type="entry name" value="LONG-CHAIN-FATTY-ACID--COA LIGASE"/>
    <property type="match status" value="1"/>
</dbReference>
<keyword evidence="3" id="KW-0436">Ligase</keyword>